<dbReference type="EMBL" id="JPKR02000004">
    <property type="protein sequence ID" value="KGD75100.1"/>
    <property type="molecule type" value="Genomic_DNA"/>
</dbReference>
<dbReference type="SUPFAM" id="SSF49401">
    <property type="entry name" value="Bacterial adhesins"/>
    <property type="match status" value="1"/>
</dbReference>
<feature type="domain" description="Fimbrial-type adhesion" evidence="1">
    <location>
        <begin position="3"/>
        <end position="154"/>
    </location>
</feature>
<dbReference type="PANTHER" id="PTHR33420:SF10">
    <property type="entry name" value="FIMBRIAE MAJOR SUBUNIT"/>
    <property type="match status" value="1"/>
</dbReference>
<dbReference type="GO" id="GO:0043709">
    <property type="term" value="P:cell adhesion involved in single-species biofilm formation"/>
    <property type="evidence" value="ECO:0007669"/>
    <property type="project" value="TreeGrafter"/>
</dbReference>
<dbReference type="InterPro" id="IPR036937">
    <property type="entry name" value="Adhesion_dom_fimbrial_sf"/>
</dbReference>
<sequence length="154" mass="16272">MDFQGVFVDETCDVVINGNSSTETVIMPRVSNITLRNNGGEAGSTPFSIRLEGCPSGKTMKLVFNSDPAAMDNTTGNLLNQTGTGYSRNVQVRVRNESGAQMVINDSATAQDYVIPVAGGAVSHQFSVSYFSARPLAATSGDVHSVASITVDYQ</sequence>
<evidence type="ECO:0000259" key="1">
    <source>
        <dbReference type="Pfam" id="PF00419"/>
    </source>
</evidence>
<comment type="caution">
    <text evidence="2">The sequence shown here is derived from an EMBL/GenBank/DDBJ whole genome shotgun (WGS) entry which is preliminary data.</text>
</comment>
<dbReference type="GO" id="GO:0009289">
    <property type="term" value="C:pilus"/>
    <property type="evidence" value="ECO:0007669"/>
    <property type="project" value="InterPro"/>
</dbReference>
<keyword evidence="3" id="KW-1185">Reference proteome</keyword>
<evidence type="ECO:0000313" key="2">
    <source>
        <dbReference type="EMBL" id="KGD75100.1"/>
    </source>
</evidence>
<dbReference type="PANTHER" id="PTHR33420">
    <property type="entry name" value="FIMBRIAL SUBUNIT ELFA-RELATED"/>
    <property type="match status" value="1"/>
</dbReference>
<dbReference type="eggNOG" id="COG3539">
    <property type="taxonomic scope" value="Bacteria"/>
</dbReference>
<dbReference type="STRING" id="642227.HA49_07500"/>
<dbReference type="InterPro" id="IPR008966">
    <property type="entry name" value="Adhesion_dom_sf"/>
</dbReference>
<dbReference type="AlphaFoldDB" id="A0A095VKJ5"/>
<protein>
    <recommendedName>
        <fullName evidence="1">Fimbrial-type adhesion domain-containing protein</fullName>
    </recommendedName>
</protein>
<proteinExistence type="predicted"/>
<accession>A0A095VKJ5</accession>
<dbReference type="Proteomes" id="UP000029577">
    <property type="component" value="Unassembled WGS sequence"/>
</dbReference>
<organism evidence="2 3">
    <name type="scientific">Tatumella morbirosei</name>
    <dbReference type="NCBI Taxonomy" id="642227"/>
    <lineage>
        <taxon>Bacteria</taxon>
        <taxon>Pseudomonadati</taxon>
        <taxon>Pseudomonadota</taxon>
        <taxon>Gammaproteobacteria</taxon>
        <taxon>Enterobacterales</taxon>
        <taxon>Erwiniaceae</taxon>
        <taxon>Tatumella</taxon>
    </lineage>
</organism>
<dbReference type="InterPro" id="IPR050263">
    <property type="entry name" value="Bact_Fimbrial_Adh_Pro"/>
</dbReference>
<dbReference type="InterPro" id="IPR000259">
    <property type="entry name" value="Adhesion_dom_fimbrial"/>
</dbReference>
<name>A0A095VKJ5_9GAMM</name>
<evidence type="ECO:0000313" key="3">
    <source>
        <dbReference type="Proteomes" id="UP000029577"/>
    </source>
</evidence>
<dbReference type="Pfam" id="PF00419">
    <property type="entry name" value="Fimbrial"/>
    <property type="match status" value="1"/>
</dbReference>
<gene>
    <name evidence="2" type="ORF">HA49_07500</name>
</gene>
<dbReference type="Gene3D" id="2.60.40.1090">
    <property type="entry name" value="Fimbrial-type adhesion domain"/>
    <property type="match status" value="1"/>
</dbReference>
<reference evidence="2" key="1">
    <citation type="submission" date="2014-12" db="EMBL/GenBank/DDBJ databases">
        <title>The draft genome of the Tatumella morbirosei type strain, LMG23360T isolated from pineapple rot.</title>
        <authorList>
            <person name="Smits T.H."/>
            <person name="Palmer M."/>
            <person name="Venter S.N."/>
            <person name="Duffy B."/>
            <person name="Steenkamp E.T."/>
            <person name="Chan W.Y."/>
            <person name="Coutinho T.A."/>
            <person name="Coetzee M.P."/>
            <person name="De Maayer P."/>
        </authorList>
    </citation>
    <scope>NUCLEOTIDE SEQUENCE [LARGE SCALE GENOMIC DNA]</scope>
    <source>
        <strain evidence="2">LMG 23360</strain>
    </source>
</reference>